<keyword evidence="3" id="KW-1003">Cell membrane</keyword>
<feature type="transmembrane region" description="Helical" evidence="7">
    <location>
        <begin position="115"/>
        <end position="134"/>
    </location>
</feature>
<keyword evidence="5 7" id="KW-1133">Transmembrane helix</keyword>
<dbReference type="Proteomes" id="UP001165060">
    <property type="component" value="Unassembled WGS sequence"/>
</dbReference>
<sequence>MSSILSFLLTCSTVGAFVPSLQIIRERRRHFELFVGVTQLFSTLMFDLSSSLDMRLFGLSANDYHHVSDITTESYVCFLCIHLMGLRSEDALTCLRYLAFGLCWFAKLGDGWGSVTLETLAILLFAAPPLFLLLRSKLVKKEKLRPGSSEGAVPDSTWSGALRTASSRRLPYKQDVGIKALGLAGAGLALLLLENMAGAKGMNGAVLRGGAQVMFGGASWYIWETLPCFDKSDALPTFR</sequence>
<protein>
    <submittedName>
        <fullName evidence="9">Uncharacterized protein</fullName>
    </submittedName>
</protein>
<dbReference type="PANTHER" id="PTHR36561">
    <property type="entry name" value="HAEMOLYSIN-III RELATED-RELATED"/>
    <property type="match status" value="1"/>
</dbReference>
<dbReference type="InterPro" id="IPR021910">
    <property type="entry name" value="NGX6/PGAP6/MYMK"/>
</dbReference>
<evidence type="ECO:0000256" key="8">
    <source>
        <dbReference type="SAM" id="SignalP"/>
    </source>
</evidence>
<comment type="caution">
    <text evidence="9">The sequence shown here is derived from an EMBL/GenBank/DDBJ whole genome shotgun (WGS) entry which is preliminary data.</text>
</comment>
<accession>A0ABQ6N5Q2</accession>
<keyword evidence="8" id="KW-0732">Signal</keyword>
<proteinExistence type="inferred from homology"/>
<reference evidence="9 10" key="1">
    <citation type="journal article" date="2023" name="Commun. Biol.">
        <title>Genome analysis of Parmales, the sister group of diatoms, reveals the evolutionary specialization of diatoms from phago-mixotrophs to photoautotrophs.</title>
        <authorList>
            <person name="Ban H."/>
            <person name="Sato S."/>
            <person name="Yoshikawa S."/>
            <person name="Yamada K."/>
            <person name="Nakamura Y."/>
            <person name="Ichinomiya M."/>
            <person name="Sato N."/>
            <person name="Blanc-Mathieu R."/>
            <person name="Endo H."/>
            <person name="Kuwata A."/>
            <person name="Ogata H."/>
        </authorList>
    </citation>
    <scope>NUCLEOTIDE SEQUENCE [LARGE SCALE GENOMIC DNA]</scope>
</reference>
<comment type="similarity">
    <text evidence="2">Belongs to the TMEM8 family.</text>
</comment>
<evidence type="ECO:0000256" key="6">
    <source>
        <dbReference type="ARBA" id="ARBA00023136"/>
    </source>
</evidence>
<name>A0ABQ6N5Q2_9STRA</name>
<keyword evidence="4 7" id="KW-0812">Transmembrane</keyword>
<evidence type="ECO:0000256" key="3">
    <source>
        <dbReference type="ARBA" id="ARBA00022475"/>
    </source>
</evidence>
<dbReference type="Pfam" id="PF12036">
    <property type="entry name" value="DUF3522"/>
    <property type="match status" value="1"/>
</dbReference>
<feature type="signal peptide" evidence="8">
    <location>
        <begin position="1"/>
        <end position="16"/>
    </location>
</feature>
<dbReference type="EMBL" id="BRYB01000919">
    <property type="protein sequence ID" value="GMI40242.1"/>
    <property type="molecule type" value="Genomic_DNA"/>
</dbReference>
<feature type="transmembrane region" description="Helical" evidence="7">
    <location>
        <begin position="30"/>
        <end position="48"/>
    </location>
</feature>
<evidence type="ECO:0000256" key="7">
    <source>
        <dbReference type="SAM" id="Phobius"/>
    </source>
</evidence>
<dbReference type="PANTHER" id="PTHR36561:SF1">
    <property type="entry name" value="TRANSMEMBRANE PROTEIN 147"/>
    <property type="match status" value="1"/>
</dbReference>
<evidence type="ECO:0000256" key="2">
    <source>
        <dbReference type="ARBA" id="ARBA00005542"/>
    </source>
</evidence>
<keyword evidence="6 7" id="KW-0472">Membrane</keyword>
<comment type="subcellular location">
    <subcellularLocation>
        <location evidence="1">Cell membrane</location>
        <topology evidence="1">Multi-pass membrane protein</topology>
    </subcellularLocation>
</comment>
<evidence type="ECO:0000313" key="9">
    <source>
        <dbReference type="EMBL" id="GMI40242.1"/>
    </source>
</evidence>
<evidence type="ECO:0000256" key="4">
    <source>
        <dbReference type="ARBA" id="ARBA00022692"/>
    </source>
</evidence>
<feature type="chain" id="PRO_5046304354" evidence="8">
    <location>
        <begin position="17"/>
        <end position="239"/>
    </location>
</feature>
<evidence type="ECO:0000256" key="5">
    <source>
        <dbReference type="ARBA" id="ARBA00022989"/>
    </source>
</evidence>
<keyword evidence="10" id="KW-1185">Reference proteome</keyword>
<evidence type="ECO:0000313" key="10">
    <source>
        <dbReference type="Proteomes" id="UP001165060"/>
    </source>
</evidence>
<feature type="transmembrane region" description="Helical" evidence="7">
    <location>
        <begin position="176"/>
        <end position="193"/>
    </location>
</feature>
<gene>
    <name evidence="9" type="ORF">TeGR_g8684</name>
</gene>
<evidence type="ECO:0000256" key="1">
    <source>
        <dbReference type="ARBA" id="ARBA00004651"/>
    </source>
</evidence>
<organism evidence="9 10">
    <name type="scientific">Tetraparma gracilis</name>
    <dbReference type="NCBI Taxonomy" id="2962635"/>
    <lineage>
        <taxon>Eukaryota</taxon>
        <taxon>Sar</taxon>
        <taxon>Stramenopiles</taxon>
        <taxon>Ochrophyta</taxon>
        <taxon>Bolidophyceae</taxon>
        <taxon>Parmales</taxon>
        <taxon>Triparmaceae</taxon>
        <taxon>Tetraparma</taxon>
    </lineage>
</organism>